<organism evidence="7 8">
    <name type="scientific">Roseofilum casamattae BLCC-M143</name>
    <dbReference type="NCBI Taxonomy" id="3022442"/>
    <lineage>
        <taxon>Bacteria</taxon>
        <taxon>Bacillati</taxon>
        <taxon>Cyanobacteriota</taxon>
        <taxon>Cyanophyceae</taxon>
        <taxon>Desertifilales</taxon>
        <taxon>Desertifilaceae</taxon>
        <taxon>Roseofilum</taxon>
        <taxon>Roseofilum casamattae</taxon>
    </lineage>
</organism>
<reference evidence="7 8" key="1">
    <citation type="submission" date="2023-01" db="EMBL/GenBank/DDBJ databases">
        <title>Novel diversity within Roseofilum (Cyanobacteria; Desertifilaceae) from marine benthic mats with descriptions of four novel species.</title>
        <authorList>
            <person name="Wang Y."/>
            <person name="Berthold D.E."/>
            <person name="Hu J."/>
            <person name="Lefler F.W."/>
            <person name="Laughinghouse H.D. IV."/>
        </authorList>
    </citation>
    <scope>NUCLEOTIDE SEQUENCE [LARGE SCALE GENOMIC DNA]</scope>
    <source>
        <strain evidence="7 8">BLCC-M143</strain>
    </source>
</reference>
<keyword evidence="4" id="KW-0812">Transmembrane</keyword>
<keyword evidence="2" id="KW-0605">Phycobilisome</keyword>
<dbReference type="InterPro" id="IPR002477">
    <property type="entry name" value="Peptidoglycan-bd-like"/>
</dbReference>
<evidence type="ECO:0000256" key="5">
    <source>
        <dbReference type="SAM" id="SignalP"/>
    </source>
</evidence>
<feature type="chain" id="PRO_5046823197" evidence="5">
    <location>
        <begin position="21"/>
        <end position="490"/>
    </location>
</feature>
<keyword evidence="1" id="KW-0042">Antenna complex</keyword>
<feature type="compositionally biased region" description="Acidic residues" evidence="3">
    <location>
        <begin position="242"/>
        <end position="253"/>
    </location>
</feature>
<dbReference type="Gene3D" id="1.10.101.10">
    <property type="entry name" value="PGBD-like superfamily/PGBD"/>
    <property type="match status" value="1"/>
</dbReference>
<dbReference type="InterPro" id="IPR036365">
    <property type="entry name" value="PGBD-like_sf"/>
</dbReference>
<keyword evidence="8" id="KW-1185">Reference proteome</keyword>
<feature type="region of interest" description="Disordered" evidence="3">
    <location>
        <begin position="177"/>
        <end position="203"/>
    </location>
</feature>
<sequence>MFYRPSLLVCCTLSSLGILAIPPSAVMAQSTENACYPGISLAQEAVKAGKVAVTAQEWEEIAQKWQKAADLLAQVSPEEPCYAEDPNRVESYGNNMQVALQEAEKLPATPLPNLRRGDRGPEVKQLQQLLKRSGHYQGEANEDYDDSTLEAVVAFQTASGLSADGEVGQRTWERLQEAPIIASGGSTGAGEETKDGEKKQKKPKKALSGWMGWAMMGAGGLLVLGGTIFVLLKLFNRGDDEEEYEDEEYEEGETPALAPSPSESAVEDNGAIEPPSDSTDNLDNLSDGVNGDRPTVIPTPVPEPVAATSPPLEKNAEPPGAILPVNQTSRLPKLSIVDNLISQLHSSEPQQRRQAIWELGEQGNSLAVQPLLNLLLDCDSGERTLILAALSQIGVKTIKPMNRALSLSLQDENPEVRKNAIRDFTRMYELIATVSHMMCHAVDDPDGEVREVAEWSVKQLRRISAASNMVKLTSEKPPRPSDDLWDDDDE</sequence>
<gene>
    <name evidence="7" type="ORF">PMH09_06970</name>
</gene>
<accession>A0ABT7BUS5</accession>
<keyword evidence="5" id="KW-0732">Signal</keyword>
<dbReference type="InterPro" id="IPR011989">
    <property type="entry name" value="ARM-like"/>
</dbReference>
<dbReference type="EMBL" id="JAQOSQ010000005">
    <property type="protein sequence ID" value="MDJ1182935.1"/>
    <property type="molecule type" value="Genomic_DNA"/>
</dbReference>
<feature type="compositionally biased region" description="Low complexity" evidence="3">
    <location>
        <begin position="276"/>
        <end position="287"/>
    </location>
</feature>
<keyword evidence="4" id="KW-1133">Transmembrane helix</keyword>
<feature type="signal peptide" evidence="5">
    <location>
        <begin position="1"/>
        <end position="20"/>
    </location>
</feature>
<dbReference type="RefSeq" id="WP_283757587.1">
    <property type="nucleotide sequence ID" value="NZ_JAQOSQ010000005.1"/>
</dbReference>
<dbReference type="InterPro" id="IPR036366">
    <property type="entry name" value="PGBDSf"/>
</dbReference>
<name>A0ABT7BUS5_9CYAN</name>
<evidence type="ECO:0000256" key="4">
    <source>
        <dbReference type="SAM" id="Phobius"/>
    </source>
</evidence>
<protein>
    <submittedName>
        <fullName evidence="7">Peptidoglycan-binding protein</fullName>
    </submittedName>
</protein>
<keyword evidence="4" id="KW-0472">Membrane</keyword>
<comment type="caution">
    <text evidence="7">The sequence shown here is derived from an EMBL/GenBank/DDBJ whole genome shotgun (WGS) entry which is preliminary data.</text>
</comment>
<feature type="domain" description="Peptidoglycan binding-like" evidence="6">
    <location>
        <begin position="119"/>
        <end position="175"/>
    </location>
</feature>
<dbReference type="Gene3D" id="1.25.10.10">
    <property type="entry name" value="Leucine-rich Repeat Variant"/>
    <property type="match status" value="1"/>
</dbReference>
<evidence type="ECO:0000313" key="8">
    <source>
        <dbReference type="Proteomes" id="UP001232992"/>
    </source>
</evidence>
<dbReference type="InterPro" id="IPR016024">
    <property type="entry name" value="ARM-type_fold"/>
</dbReference>
<dbReference type="Pfam" id="PF01471">
    <property type="entry name" value="PG_binding_1"/>
    <property type="match status" value="1"/>
</dbReference>
<feature type="transmembrane region" description="Helical" evidence="4">
    <location>
        <begin position="210"/>
        <end position="232"/>
    </location>
</feature>
<evidence type="ECO:0000256" key="2">
    <source>
        <dbReference type="ARBA" id="ARBA00022738"/>
    </source>
</evidence>
<evidence type="ECO:0000259" key="6">
    <source>
        <dbReference type="Pfam" id="PF01471"/>
    </source>
</evidence>
<evidence type="ECO:0000313" key="7">
    <source>
        <dbReference type="EMBL" id="MDJ1182935.1"/>
    </source>
</evidence>
<dbReference type="Proteomes" id="UP001232992">
    <property type="component" value="Unassembled WGS sequence"/>
</dbReference>
<proteinExistence type="predicted"/>
<evidence type="ECO:0000256" key="1">
    <source>
        <dbReference type="ARBA" id="ARBA00022549"/>
    </source>
</evidence>
<feature type="region of interest" description="Disordered" evidence="3">
    <location>
        <begin position="242"/>
        <end position="326"/>
    </location>
</feature>
<dbReference type="SUPFAM" id="SSF48371">
    <property type="entry name" value="ARM repeat"/>
    <property type="match status" value="1"/>
</dbReference>
<dbReference type="SUPFAM" id="SSF47090">
    <property type="entry name" value="PGBD-like"/>
    <property type="match status" value="1"/>
</dbReference>
<feature type="region of interest" description="Disordered" evidence="3">
    <location>
        <begin position="468"/>
        <end position="490"/>
    </location>
</feature>
<feature type="compositionally biased region" description="Basic and acidic residues" evidence="3">
    <location>
        <begin position="473"/>
        <end position="482"/>
    </location>
</feature>
<evidence type="ECO:0000256" key="3">
    <source>
        <dbReference type="SAM" id="MobiDB-lite"/>
    </source>
</evidence>